<feature type="domain" description="ABC transmembrane type-1" evidence="8">
    <location>
        <begin position="74"/>
        <end position="269"/>
    </location>
</feature>
<dbReference type="EMBL" id="PGTK01000001">
    <property type="protein sequence ID" value="PJF32265.1"/>
    <property type="molecule type" value="Genomic_DNA"/>
</dbReference>
<evidence type="ECO:0000313" key="9">
    <source>
        <dbReference type="EMBL" id="PJF32265.1"/>
    </source>
</evidence>
<evidence type="ECO:0000256" key="2">
    <source>
        <dbReference type="ARBA" id="ARBA00022448"/>
    </source>
</evidence>
<comment type="subcellular location">
    <subcellularLocation>
        <location evidence="1 7">Cell membrane</location>
        <topology evidence="1 7">Multi-pass membrane protein</topology>
    </subcellularLocation>
</comment>
<keyword evidence="2 7" id="KW-0813">Transport</keyword>
<dbReference type="PANTHER" id="PTHR32243">
    <property type="entry name" value="MALTOSE TRANSPORT SYSTEM PERMEASE-RELATED"/>
    <property type="match status" value="1"/>
</dbReference>
<feature type="transmembrane region" description="Helical" evidence="7">
    <location>
        <begin position="73"/>
        <end position="97"/>
    </location>
</feature>
<feature type="transmembrane region" description="Helical" evidence="7">
    <location>
        <begin position="148"/>
        <end position="170"/>
    </location>
</feature>
<dbReference type="SUPFAM" id="SSF161098">
    <property type="entry name" value="MetI-like"/>
    <property type="match status" value="1"/>
</dbReference>
<feature type="transmembrane region" description="Helical" evidence="7">
    <location>
        <begin position="246"/>
        <end position="269"/>
    </location>
</feature>
<dbReference type="InterPro" id="IPR035906">
    <property type="entry name" value="MetI-like_sf"/>
</dbReference>
<comment type="similarity">
    <text evidence="7">Belongs to the binding-protein-dependent transport system permease family.</text>
</comment>
<feature type="transmembrane region" description="Helical" evidence="7">
    <location>
        <begin position="12"/>
        <end position="35"/>
    </location>
</feature>
<name>A0A2M8P3Z2_9CHLR</name>
<dbReference type="PANTHER" id="PTHR32243:SF18">
    <property type="entry name" value="INNER MEMBRANE ABC TRANSPORTER PERMEASE PROTEIN YCJP"/>
    <property type="match status" value="1"/>
</dbReference>
<sequence>MVTSKLTRRLDQISTHLVLGLFALIAIFPITYTLMTSFKNQDEVLTRPPTFFPPTWRFDGYITVFNSDMTRFYLWNSLFNSTVSSITVVTLASLASYTFSRYRFRGSRALELAILGLMMIPGLTNLVPLYRIASDLGVLRPQGLNANLFISAVYTAGGLPFAIWIIKSFFDSIPIELEEAALIDGCTPVQALIRVVIPLAAPGLMAAFLLMFVDTWNEFLAALVLLNGTARTVTVGLYDFQSSFEIAYHVWTAACIVIMMPVLILFVLLRKRFFEAMLQGALKG</sequence>
<evidence type="ECO:0000256" key="3">
    <source>
        <dbReference type="ARBA" id="ARBA00022475"/>
    </source>
</evidence>
<dbReference type="Gene3D" id="1.10.3720.10">
    <property type="entry name" value="MetI-like"/>
    <property type="match status" value="1"/>
</dbReference>
<dbReference type="PROSITE" id="PS50928">
    <property type="entry name" value="ABC_TM1"/>
    <property type="match status" value="1"/>
</dbReference>
<evidence type="ECO:0000256" key="7">
    <source>
        <dbReference type="RuleBase" id="RU363032"/>
    </source>
</evidence>
<keyword evidence="3" id="KW-1003">Cell membrane</keyword>
<evidence type="ECO:0000313" key="10">
    <source>
        <dbReference type="Proteomes" id="UP000228921"/>
    </source>
</evidence>
<evidence type="ECO:0000256" key="4">
    <source>
        <dbReference type="ARBA" id="ARBA00022692"/>
    </source>
</evidence>
<dbReference type="GO" id="GO:0055085">
    <property type="term" value="P:transmembrane transport"/>
    <property type="evidence" value="ECO:0007669"/>
    <property type="project" value="InterPro"/>
</dbReference>
<dbReference type="InterPro" id="IPR050901">
    <property type="entry name" value="BP-dep_ABC_trans_perm"/>
</dbReference>
<keyword evidence="4 7" id="KW-0812">Transmembrane</keyword>
<feature type="transmembrane region" description="Helical" evidence="7">
    <location>
        <begin position="109"/>
        <end position="128"/>
    </location>
</feature>
<protein>
    <submittedName>
        <fullName evidence="9">Carbohydrate ABC transporter permease</fullName>
    </submittedName>
</protein>
<evidence type="ECO:0000256" key="5">
    <source>
        <dbReference type="ARBA" id="ARBA00022989"/>
    </source>
</evidence>
<evidence type="ECO:0000259" key="8">
    <source>
        <dbReference type="PROSITE" id="PS50928"/>
    </source>
</evidence>
<gene>
    <name evidence="9" type="ORF">CUN51_01155</name>
</gene>
<feature type="transmembrane region" description="Helical" evidence="7">
    <location>
        <begin position="191"/>
        <end position="213"/>
    </location>
</feature>
<comment type="caution">
    <text evidence="9">The sequence shown here is derived from an EMBL/GenBank/DDBJ whole genome shotgun (WGS) entry which is preliminary data.</text>
</comment>
<dbReference type="CDD" id="cd06261">
    <property type="entry name" value="TM_PBP2"/>
    <property type="match status" value="1"/>
</dbReference>
<dbReference type="Proteomes" id="UP000228921">
    <property type="component" value="Unassembled WGS sequence"/>
</dbReference>
<organism evidence="9 10">
    <name type="scientific">Candidatus Thermofonsia Clade 1 bacterium</name>
    <dbReference type="NCBI Taxonomy" id="2364210"/>
    <lineage>
        <taxon>Bacteria</taxon>
        <taxon>Bacillati</taxon>
        <taxon>Chloroflexota</taxon>
        <taxon>Candidatus Thermofontia</taxon>
        <taxon>Candidatus Thermofonsia Clade 1</taxon>
    </lineage>
</organism>
<reference evidence="9 10" key="1">
    <citation type="submission" date="2017-11" db="EMBL/GenBank/DDBJ databases">
        <title>Evolution of Phototrophy in the Chloroflexi Phylum Driven by Horizontal Gene Transfer.</title>
        <authorList>
            <person name="Ward L.M."/>
            <person name="Hemp J."/>
            <person name="Shih P.M."/>
            <person name="Mcglynn S.E."/>
            <person name="Fischer W."/>
        </authorList>
    </citation>
    <scope>NUCLEOTIDE SEQUENCE [LARGE SCALE GENOMIC DNA]</scope>
    <source>
        <strain evidence="9">CP2_2F</strain>
    </source>
</reference>
<keyword evidence="5 7" id="KW-1133">Transmembrane helix</keyword>
<proteinExistence type="inferred from homology"/>
<accession>A0A2M8P3Z2</accession>
<dbReference type="GO" id="GO:0005886">
    <property type="term" value="C:plasma membrane"/>
    <property type="evidence" value="ECO:0007669"/>
    <property type="project" value="UniProtKB-SubCell"/>
</dbReference>
<dbReference type="InterPro" id="IPR000515">
    <property type="entry name" value="MetI-like"/>
</dbReference>
<dbReference type="Pfam" id="PF00528">
    <property type="entry name" value="BPD_transp_1"/>
    <property type="match status" value="1"/>
</dbReference>
<evidence type="ECO:0000256" key="6">
    <source>
        <dbReference type="ARBA" id="ARBA00023136"/>
    </source>
</evidence>
<dbReference type="AlphaFoldDB" id="A0A2M8P3Z2"/>
<evidence type="ECO:0000256" key="1">
    <source>
        <dbReference type="ARBA" id="ARBA00004651"/>
    </source>
</evidence>
<keyword evidence="6 7" id="KW-0472">Membrane</keyword>